<feature type="chain" id="PRO_5046502752" evidence="9">
    <location>
        <begin position="28"/>
        <end position="389"/>
    </location>
</feature>
<evidence type="ECO:0000256" key="7">
    <source>
        <dbReference type="PROSITE-ProRule" id="PRU01240"/>
    </source>
</evidence>
<gene>
    <name evidence="12" type="ORF">JQC72_06065</name>
</gene>
<evidence type="ECO:0000256" key="1">
    <source>
        <dbReference type="ARBA" id="ARBA00004613"/>
    </source>
</evidence>
<evidence type="ECO:0000256" key="4">
    <source>
        <dbReference type="ARBA" id="ARBA00022670"/>
    </source>
</evidence>
<dbReference type="Pfam" id="PF22148">
    <property type="entry name" value="Fervidolysin_NPro-like"/>
    <property type="match status" value="1"/>
</dbReference>
<dbReference type="CDD" id="cd07484">
    <property type="entry name" value="Peptidases_S8_Thermitase_like"/>
    <property type="match status" value="1"/>
</dbReference>
<dbReference type="EMBL" id="JAFHAP010000006">
    <property type="protein sequence ID" value="MBN2909086.1"/>
    <property type="molecule type" value="Genomic_DNA"/>
</dbReference>
<proteinExistence type="inferred from homology"/>
<evidence type="ECO:0000313" key="13">
    <source>
        <dbReference type="Proteomes" id="UP001177120"/>
    </source>
</evidence>
<keyword evidence="3" id="KW-0964">Secreted</keyword>
<dbReference type="InterPro" id="IPR000209">
    <property type="entry name" value="Peptidase_S8/S53_dom"/>
</dbReference>
<feature type="signal peptide" evidence="9">
    <location>
        <begin position="1"/>
        <end position="27"/>
    </location>
</feature>
<dbReference type="PROSITE" id="PS00136">
    <property type="entry name" value="SUBTILASE_ASP"/>
    <property type="match status" value="1"/>
</dbReference>
<evidence type="ECO:0000256" key="8">
    <source>
        <dbReference type="RuleBase" id="RU003355"/>
    </source>
</evidence>
<accession>A0ABS2WHU8</accession>
<dbReference type="Proteomes" id="UP001177120">
    <property type="component" value="Unassembled WGS sequence"/>
</dbReference>
<keyword evidence="5 7" id="KW-0378">Hydrolase</keyword>
<dbReference type="InterPro" id="IPR015500">
    <property type="entry name" value="Peptidase_S8_subtilisin-rel"/>
</dbReference>
<dbReference type="SUPFAM" id="SSF52743">
    <property type="entry name" value="Subtilisin-like"/>
    <property type="match status" value="1"/>
</dbReference>
<comment type="caution">
    <text evidence="12">The sequence shown here is derived from an EMBL/GenBank/DDBJ whole genome shotgun (WGS) entry which is preliminary data.</text>
</comment>
<keyword evidence="4 7" id="KW-0645">Protease</keyword>
<dbReference type="InterPro" id="IPR022398">
    <property type="entry name" value="Peptidase_S8_His-AS"/>
</dbReference>
<evidence type="ECO:0000256" key="6">
    <source>
        <dbReference type="ARBA" id="ARBA00022825"/>
    </source>
</evidence>
<dbReference type="InterPro" id="IPR054399">
    <property type="entry name" value="Fervidolysin-like_N_prodom"/>
</dbReference>
<keyword evidence="9" id="KW-0732">Signal</keyword>
<keyword evidence="13" id="KW-1185">Reference proteome</keyword>
<feature type="active site" description="Charge relay system" evidence="7">
    <location>
        <position position="335"/>
    </location>
</feature>
<feature type="domain" description="Fervidolysin-like N-terminal prodomain" evidence="11">
    <location>
        <begin position="25"/>
        <end position="102"/>
    </location>
</feature>
<dbReference type="PANTHER" id="PTHR43806:SF11">
    <property type="entry name" value="CEREVISIN-RELATED"/>
    <property type="match status" value="1"/>
</dbReference>
<keyword evidence="6 7" id="KW-0720">Serine protease</keyword>
<dbReference type="InterPro" id="IPR023827">
    <property type="entry name" value="Peptidase_S8_Asp-AS"/>
</dbReference>
<dbReference type="PANTHER" id="PTHR43806">
    <property type="entry name" value="PEPTIDASE S8"/>
    <property type="match status" value="1"/>
</dbReference>
<evidence type="ECO:0000259" key="10">
    <source>
        <dbReference type="Pfam" id="PF00082"/>
    </source>
</evidence>
<evidence type="ECO:0000256" key="2">
    <source>
        <dbReference type="ARBA" id="ARBA00011073"/>
    </source>
</evidence>
<evidence type="ECO:0000313" key="12">
    <source>
        <dbReference type="EMBL" id="MBN2909086.1"/>
    </source>
</evidence>
<dbReference type="RefSeq" id="WP_205493775.1">
    <property type="nucleotide sequence ID" value="NZ_JAFHAP010000006.1"/>
</dbReference>
<organism evidence="12 13">
    <name type="scientific">Polycladomyces zharkentensis</name>
    <dbReference type="NCBI Taxonomy" id="2807616"/>
    <lineage>
        <taxon>Bacteria</taxon>
        <taxon>Bacillati</taxon>
        <taxon>Bacillota</taxon>
        <taxon>Bacilli</taxon>
        <taxon>Bacillales</taxon>
        <taxon>Thermoactinomycetaceae</taxon>
        <taxon>Polycladomyces</taxon>
    </lineage>
</organism>
<dbReference type="Gene3D" id="3.40.50.200">
    <property type="entry name" value="Peptidase S8/S53 domain"/>
    <property type="match status" value="1"/>
</dbReference>
<dbReference type="PROSITE" id="PS00137">
    <property type="entry name" value="SUBTILASE_HIS"/>
    <property type="match status" value="1"/>
</dbReference>
<feature type="domain" description="Peptidase S8/S53" evidence="10">
    <location>
        <begin position="138"/>
        <end position="372"/>
    </location>
</feature>
<dbReference type="PRINTS" id="PR00723">
    <property type="entry name" value="SUBTILISIN"/>
</dbReference>
<evidence type="ECO:0000256" key="3">
    <source>
        <dbReference type="ARBA" id="ARBA00022525"/>
    </source>
</evidence>
<evidence type="ECO:0000256" key="5">
    <source>
        <dbReference type="ARBA" id="ARBA00022801"/>
    </source>
</evidence>
<dbReference type="PROSITE" id="PS00138">
    <property type="entry name" value="SUBTILASE_SER"/>
    <property type="match status" value="1"/>
</dbReference>
<name>A0ABS2WHU8_9BACL</name>
<evidence type="ECO:0000259" key="11">
    <source>
        <dbReference type="Pfam" id="PF22148"/>
    </source>
</evidence>
<sequence>MKRSFALLTAFVLLLVMVLPIAPHVQAAPADTAPYSPGEIIVKFKPHINQSQITSLHRTNQAKLLFRSKEIGFDVIRVSGKPVTELLRNYRNNPLVEYAEPNYYFHATWTPNDPALSKQWALPKIRANDAWNATKSNNGIRVAVVDTGVQYNHPDLYGKVIKGYDYVGQDWDPSDGNGHGTHVAGVIAAATNNQKGIAGVAPNAMIYAVRVLDNNGNGTLENVANGIIHAVDQGAKVINLSLGSGYDSQTLKDAVQYAWSKGAIVVAAAGNSNSSQPSYPAFYDSVIAVGATDKSDNKANFSNFGNWVDVAAPGVDIYSTYPSAYGQFATMSGTSMATPHVSGLAALLAAQGRSNSAIREAIQKTADKTVGTGTYWTYGRINASKAVRY</sequence>
<feature type="active site" description="Charge relay system" evidence="7">
    <location>
        <position position="146"/>
    </location>
</feature>
<protein>
    <submittedName>
        <fullName evidence="12">Peptidase S8</fullName>
    </submittedName>
</protein>
<dbReference type="PROSITE" id="PS51892">
    <property type="entry name" value="SUBTILASE"/>
    <property type="match status" value="1"/>
</dbReference>
<feature type="active site" description="Charge relay system" evidence="7">
    <location>
        <position position="179"/>
    </location>
</feature>
<dbReference type="InterPro" id="IPR036852">
    <property type="entry name" value="Peptidase_S8/S53_dom_sf"/>
</dbReference>
<dbReference type="Pfam" id="PF00082">
    <property type="entry name" value="Peptidase_S8"/>
    <property type="match status" value="1"/>
</dbReference>
<comment type="similarity">
    <text evidence="2 7 8">Belongs to the peptidase S8 family.</text>
</comment>
<dbReference type="InterPro" id="IPR050131">
    <property type="entry name" value="Peptidase_S8_subtilisin-like"/>
</dbReference>
<dbReference type="InterPro" id="IPR034084">
    <property type="entry name" value="Thermitase-like_dom"/>
</dbReference>
<comment type="subcellular location">
    <subcellularLocation>
        <location evidence="1">Secreted</location>
    </subcellularLocation>
</comment>
<evidence type="ECO:0000256" key="9">
    <source>
        <dbReference type="SAM" id="SignalP"/>
    </source>
</evidence>
<dbReference type="InterPro" id="IPR023828">
    <property type="entry name" value="Peptidase_S8_Ser-AS"/>
</dbReference>
<reference evidence="12" key="1">
    <citation type="journal article" date="2024" name="Int. J. Syst. Evol. Microbiol.">
        <title>Polycladomyces zharkentensis sp. nov., a novel thermophilic cellulose- and starch-degrading member of the Bacillota from a geothermal aquifer in Kazakhstan.</title>
        <authorList>
            <person name="Mashzhan A."/>
            <person name="Kistaubayeva A."/>
            <person name="Javier-Lopez R."/>
            <person name="Bissenova U."/>
            <person name="Bissenbay A."/>
            <person name="Birkeland N.K."/>
        </authorList>
    </citation>
    <scope>NUCLEOTIDE SEQUENCE</scope>
    <source>
        <strain evidence="12">ZKZ2T</strain>
    </source>
</reference>